<dbReference type="GO" id="GO:0015934">
    <property type="term" value="C:large ribosomal subunit"/>
    <property type="evidence" value="ECO:0007669"/>
    <property type="project" value="InterPro"/>
</dbReference>
<dbReference type="Pfam" id="PF00466">
    <property type="entry name" value="Ribosomal_L10"/>
    <property type="match status" value="1"/>
</dbReference>
<dbReference type="RefSeq" id="WP_062152290.1">
    <property type="nucleotide sequence ID" value="NZ_CP012373.2"/>
</dbReference>
<dbReference type="InterPro" id="IPR022973">
    <property type="entry name" value="Ribosomal_uL10_bac"/>
</dbReference>
<sequence length="175" mass="18934">MPLKLEDKQAIIAEVSEVAVKAHSAVVAEYRGMTVAELTKLRVDARKADVYVRVIKNTLARRAVEGTSLKCIQEVLKGPVILALSGEDPGAPARVFRDFLKTNQKMVVKGVAIGGQLFGAEDLDKVAKLPTRDEAIASLMSVMQAPITKFVRTLAEPHAKMVRTVAAIRDSKEAA</sequence>
<keyword evidence="3 6" id="KW-0689">Ribosomal protein</keyword>
<dbReference type="PROSITE" id="PS01109">
    <property type="entry name" value="RIBOSOMAL_L10"/>
    <property type="match status" value="1"/>
</dbReference>
<dbReference type="Gene3D" id="6.10.250.2350">
    <property type="match status" value="2"/>
</dbReference>
<evidence type="ECO:0000256" key="5">
    <source>
        <dbReference type="ARBA" id="ARBA00035202"/>
    </source>
</evidence>
<accession>A0A2N9YH26</accession>
<dbReference type="EMBL" id="CP018889">
    <property type="protein sequence ID" value="AUI69810.1"/>
    <property type="molecule type" value="Genomic_DNA"/>
</dbReference>
<dbReference type="PANTHER" id="PTHR11560">
    <property type="entry name" value="39S RIBOSOMAL PROTEIN L10, MITOCHONDRIAL"/>
    <property type="match status" value="1"/>
</dbReference>
<keyword evidence="6" id="KW-0694">RNA-binding</keyword>
<dbReference type="KEGG" id="blep:AL038_09595"/>
<evidence type="ECO:0000256" key="2">
    <source>
        <dbReference type="ARBA" id="ARBA00008889"/>
    </source>
</evidence>
<keyword evidence="8" id="KW-1185">Reference proteome</keyword>
<dbReference type="GO" id="GO:0070180">
    <property type="term" value="F:large ribosomal subunit rRNA binding"/>
    <property type="evidence" value="ECO:0007669"/>
    <property type="project" value="UniProtKB-UniRule"/>
</dbReference>
<dbReference type="InterPro" id="IPR002363">
    <property type="entry name" value="Ribosomal_uL10_CS_bac"/>
</dbReference>
<protein>
    <recommendedName>
        <fullName evidence="5 6">Large ribosomal subunit protein uL10</fullName>
    </recommendedName>
</protein>
<dbReference type="Gene3D" id="3.30.70.1730">
    <property type="match status" value="1"/>
</dbReference>
<comment type="function">
    <text evidence="1 6">Forms part of the ribosomal stalk, playing a central role in the interaction of the ribosome with GTP-bound translation factors.</text>
</comment>
<evidence type="ECO:0000256" key="3">
    <source>
        <dbReference type="ARBA" id="ARBA00022980"/>
    </source>
</evidence>
<gene>
    <name evidence="6 7" type="primary">rplJ</name>
    <name evidence="7" type="ORF">BLE401_14675</name>
</gene>
<dbReference type="GO" id="GO:0003735">
    <property type="term" value="F:structural constituent of ribosome"/>
    <property type="evidence" value="ECO:0007669"/>
    <property type="project" value="InterPro"/>
</dbReference>
<dbReference type="STRING" id="288004.AL038_09595"/>
<name>A0A2N9YH26_9GAMM</name>
<dbReference type="GO" id="GO:0006412">
    <property type="term" value="P:translation"/>
    <property type="evidence" value="ECO:0007669"/>
    <property type="project" value="UniProtKB-UniRule"/>
</dbReference>
<organism evidence="7 8">
    <name type="scientific">Beggiatoa leptomitoformis</name>
    <dbReference type="NCBI Taxonomy" id="288004"/>
    <lineage>
        <taxon>Bacteria</taxon>
        <taxon>Pseudomonadati</taxon>
        <taxon>Pseudomonadota</taxon>
        <taxon>Gammaproteobacteria</taxon>
        <taxon>Thiotrichales</taxon>
        <taxon>Thiotrichaceae</taxon>
        <taxon>Beggiatoa</taxon>
    </lineage>
</organism>
<dbReference type="NCBIfam" id="NF000955">
    <property type="entry name" value="PRK00099.1-1"/>
    <property type="match status" value="1"/>
</dbReference>
<reference evidence="8" key="1">
    <citation type="submission" date="2016-12" db="EMBL/GenBank/DDBJ databases">
        <title>Complete Genome Sequence of Beggiatoa leptomitiformis D-401.</title>
        <authorList>
            <person name="Fomenkov A."/>
            <person name="Vincze T."/>
            <person name="Grabovich M."/>
            <person name="Anton B.P."/>
            <person name="Dubinina G."/>
            <person name="Orlova M."/>
            <person name="Belousova E."/>
            <person name="Roberts R.J."/>
        </authorList>
    </citation>
    <scope>NUCLEOTIDE SEQUENCE [LARGE SCALE GENOMIC DNA]</scope>
    <source>
        <strain evidence="8">D-401</strain>
    </source>
</reference>
<dbReference type="HAMAP" id="MF_00362">
    <property type="entry name" value="Ribosomal_uL10"/>
    <property type="match status" value="1"/>
</dbReference>
<proteinExistence type="inferred from homology"/>
<keyword evidence="6" id="KW-0699">rRNA-binding</keyword>
<dbReference type="InterPro" id="IPR043141">
    <property type="entry name" value="Ribosomal_uL10-like_sf"/>
</dbReference>
<keyword evidence="4 6" id="KW-0687">Ribonucleoprotein</keyword>
<dbReference type="OrthoDB" id="9808307at2"/>
<dbReference type="Proteomes" id="UP000234271">
    <property type="component" value="Chromosome"/>
</dbReference>
<evidence type="ECO:0000256" key="4">
    <source>
        <dbReference type="ARBA" id="ARBA00023274"/>
    </source>
</evidence>
<evidence type="ECO:0000256" key="1">
    <source>
        <dbReference type="ARBA" id="ARBA00002633"/>
    </source>
</evidence>
<dbReference type="InterPro" id="IPR047865">
    <property type="entry name" value="Ribosomal_uL10_bac_type"/>
</dbReference>
<dbReference type="CDD" id="cd05797">
    <property type="entry name" value="Ribosomal_L10"/>
    <property type="match status" value="1"/>
</dbReference>
<dbReference type="SUPFAM" id="SSF160369">
    <property type="entry name" value="Ribosomal protein L10-like"/>
    <property type="match status" value="1"/>
</dbReference>
<evidence type="ECO:0000313" key="8">
    <source>
        <dbReference type="Proteomes" id="UP000234271"/>
    </source>
</evidence>
<dbReference type="AlphaFoldDB" id="A0A2N9YH26"/>
<evidence type="ECO:0000313" key="7">
    <source>
        <dbReference type="EMBL" id="AUI69810.1"/>
    </source>
</evidence>
<comment type="subunit">
    <text evidence="6">Part of the ribosomal stalk of the 50S ribosomal subunit. The N-terminus interacts with L11 and the large rRNA to form the base of the stalk. The C-terminus forms an elongated spine to which L12 dimers bind in a sequential fashion forming a multimeric L10(L12)X complex.</text>
</comment>
<comment type="similarity">
    <text evidence="2 6">Belongs to the universal ribosomal protein uL10 family.</text>
</comment>
<evidence type="ECO:0000256" key="6">
    <source>
        <dbReference type="HAMAP-Rule" id="MF_00362"/>
    </source>
</evidence>
<dbReference type="InterPro" id="IPR001790">
    <property type="entry name" value="Ribosomal_uL10"/>
</dbReference>